<protein>
    <submittedName>
        <fullName evidence="3">Response regulator</fullName>
    </submittedName>
</protein>
<dbReference type="HOGENOM" id="CLU_000445_92_15_4"/>
<dbReference type="GO" id="GO:0008081">
    <property type="term" value="F:phosphoric diester hydrolase activity"/>
    <property type="evidence" value="ECO:0007669"/>
    <property type="project" value="UniProtKB-ARBA"/>
</dbReference>
<dbReference type="Gene3D" id="1.10.3210.10">
    <property type="entry name" value="Hypothetical protein af1432"/>
    <property type="match status" value="1"/>
</dbReference>
<dbReference type="InterPro" id="IPR003607">
    <property type="entry name" value="HD/PDEase_dom"/>
</dbReference>
<dbReference type="SUPFAM" id="SSF109604">
    <property type="entry name" value="HD-domain/PDEase-like"/>
    <property type="match status" value="1"/>
</dbReference>
<dbReference type="Proteomes" id="UP000017184">
    <property type="component" value="Chromosome"/>
</dbReference>
<dbReference type="EMBL" id="CP004885">
    <property type="protein sequence ID" value="AGX87385.1"/>
    <property type="molecule type" value="Genomic_DNA"/>
</dbReference>
<keyword evidence="1" id="KW-1133">Transmembrane helix</keyword>
<reference evidence="3 4" key="1">
    <citation type="journal article" date="2013" name="Genome Biol.">
        <title>Genomic analysis reveals key aspects of prokaryotic symbiosis in the phototrophic consortium "Chlorochromatium aggregatum".</title>
        <authorList>
            <person name="Liu Z."/>
            <person name="Muller J."/>
            <person name="Li T."/>
            <person name="Alvey R.M."/>
            <person name="Vogl K."/>
            <person name="Frigaard N.U."/>
            <person name="Rockwell N.C."/>
            <person name="Boyd E.S."/>
            <person name="Tomsho L.P."/>
            <person name="Schuster S.C."/>
            <person name="Henke P."/>
            <person name="Rohde M."/>
            <person name="Overmann J."/>
            <person name="Bryant D.A."/>
        </authorList>
    </citation>
    <scope>NUCLEOTIDE SEQUENCE [LARGE SCALE GENOMIC DNA]</scope>
    <source>
        <strain evidence="3">CR</strain>
    </source>
</reference>
<sequence length="420" mass="45582">MNPLHRRIALRIATVSVLLACVTSPLAWFLSRGMAEDTVVAIAIEESEKLLGPLDAMYLTGPDAASHAHAAAQSLAGGIFDIVEMYDGQGNKLAESVTDIGKKVEAAMAHHDRPDYRKPGYESHDLPGTGWVLRVFVPLQHPADNEGGSVIGYLEGVRVVPPWQRQQMLGQSLGAAVLVCVASLLCGAVLYPVVVRLSRENERKTHEVLDSHILMMEALGRTVAQRDSDTGAHNYRVAWMAAMIAEAMGLSGTSMQALIAGSFLHDVGKVGIPDAILRKPARLLDSEMEIMRTHVNLGKDIVVGAGWLDGAHDVVAAHHEKWDGSGYPAGLRGEDIPLAARIFAVADVFDALCSQRPYKAAMGFDEAMAILERDTGTHFDPTVMAVFRPLARNFHDQLSTCGEDGTRALLAECMRRHFRQ</sequence>
<dbReference type="AlphaFoldDB" id="U5N7W4"/>
<organism evidence="3 4">
    <name type="scientific">Candidatus Symbiobacter mobilis CR</name>
    <dbReference type="NCBI Taxonomy" id="946483"/>
    <lineage>
        <taxon>Bacteria</taxon>
        <taxon>Pseudomonadati</taxon>
        <taxon>Pseudomonadota</taxon>
        <taxon>Betaproteobacteria</taxon>
        <taxon>Burkholderiales</taxon>
        <taxon>Comamonadaceae</taxon>
    </lineage>
</organism>
<dbReference type="RefSeq" id="WP_022772522.1">
    <property type="nucleotide sequence ID" value="NC_022576.1"/>
</dbReference>
<feature type="transmembrane region" description="Helical" evidence="1">
    <location>
        <begin position="173"/>
        <end position="194"/>
    </location>
</feature>
<dbReference type="PROSITE" id="PS51832">
    <property type="entry name" value="HD_GYP"/>
    <property type="match status" value="1"/>
</dbReference>
<dbReference type="PATRIC" id="fig|946483.4.peg.1301"/>
<dbReference type="CDD" id="cd00077">
    <property type="entry name" value="HDc"/>
    <property type="match status" value="1"/>
</dbReference>
<evidence type="ECO:0000313" key="4">
    <source>
        <dbReference type="Proteomes" id="UP000017184"/>
    </source>
</evidence>
<gene>
    <name evidence="3" type="ORF">Cenrod_1295</name>
</gene>
<dbReference type="PANTHER" id="PTHR45228">
    <property type="entry name" value="CYCLIC DI-GMP PHOSPHODIESTERASE TM_0186-RELATED"/>
    <property type="match status" value="1"/>
</dbReference>
<feature type="domain" description="HD-GYP" evidence="2">
    <location>
        <begin position="208"/>
        <end position="403"/>
    </location>
</feature>
<dbReference type="SMART" id="SM00471">
    <property type="entry name" value="HDc"/>
    <property type="match status" value="1"/>
</dbReference>
<accession>U5N7W4</accession>
<dbReference type="STRING" id="946483.Cenrod_1295"/>
<dbReference type="InterPro" id="IPR037522">
    <property type="entry name" value="HD_GYP_dom"/>
</dbReference>
<dbReference type="eggNOG" id="COG3437">
    <property type="taxonomic scope" value="Bacteria"/>
</dbReference>
<evidence type="ECO:0000313" key="3">
    <source>
        <dbReference type="EMBL" id="AGX87385.1"/>
    </source>
</evidence>
<keyword evidence="1" id="KW-0472">Membrane</keyword>
<keyword evidence="1" id="KW-0812">Transmembrane</keyword>
<dbReference type="KEGG" id="cbx:Cenrod_1295"/>
<name>U5N7W4_9BURK</name>
<evidence type="ECO:0000256" key="1">
    <source>
        <dbReference type="SAM" id="Phobius"/>
    </source>
</evidence>
<dbReference type="OrthoDB" id="9763857at2"/>
<dbReference type="InterPro" id="IPR052020">
    <property type="entry name" value="Cyclic_di-GMP/3'3'-cGAMP_PDE"/>
</dbReference>
<evidence type="ECO:0000259" key="2">
    <source>
        <dbReference type="PROSITE" id="PS51832"/>
    </source>
</evidence>
<keyword evidence="4" id="KW-1185">Reference proteome</keyword>
<dbReference type="Pfam" id="PF13487">
    <property type="entry name" value="HD_5"/>
    <property type="match status" value="1"/>
</dbReference>
<proteinExistence type="predicted"/>